<name>A0ABS0ZCH2_9GAMM</name>
<dbReference type="EMBL" id="JAEMUH010000010">
    <property type="protein sequence ID" value="MBJ7551330.1"/>
    <property type="molecule type" value="Genomic_DNA"/>
</dbReference>
<evidence type="ECO:0000313" key="2">
    <source>
        <dbReference type="EMBL" id="MBJ7551330.1"/>
    </source>
</evidence>
<gene>
    <name evidence="2" type="ORF">JHD44_11605</name>
</gene>
<accession>A0ABS0ZCH2</accession>
<dbReference type="RefSeq" id="WP_199462908.1">
    <property type="nucleotide sequence ID" value="NZ_JAEMUH010000010.1"/>
</dbReference>
<keyword evidence="3" id="KW-1185">Reference proteome</keyword>
<keyword evidence="1" id="KW-0472">Membrane</keyword>
<comment type="caution">
    <text evidence="2">The sequence shown here is derived from an EMBL/GenBank/DDBJ whole genome shotgun (WGS) entry which is preliminary data.</text>
</comment>
<sequence>MKKIVSSLVSPTPTQQKWSTIFFVGTILTAAALGFIVDGYHDTLNQKNFL</sequence>
<protein>
    <submittedName>
        <fullName evidence="2">Uncharacterized protein</fullName>
    </submittedName>
</protein>
<keyword evidence="1" id="KW-0812">Transmembrane</keyword>
<reference evidence="2 3" key="1">
    <citation type="submission" date="2020-12" db="EMBL/GenBank/DDBJ databases">
        <title>Comparative genome analysis of fungal antagonists Marinomonas ostreistagni 398 and M. spartinae 468.</title>
        <authorList>
            <person name="Fields J.L."/>
            <person name="Mavrodi O.V."/>
            <person name="Biber P.D."/>
            <person name="Indest K.J."/>
            <person name="Mavrodi D.V."/>
        </authorList>
    </citation>
    <scope>NUCLEOTIDE SEQUENCE [LARGE SCALE GENOMIC DNA]</scope>
    <source>
        <strain evidence="2 3">USM7</strain>
    </source>
</reference>
<evidence type="ECO:0000256" key="1">
    <source>
        <dbReference type="SAM" id="Phobius"/>
    </source>
</evidence>
<keyword evidence="1" id="KW-1133">Transmembrane helix</keyword>
<dbReference type="Proteomes" id="UP000598488">
    <property type="component" value="Unassembled WGS sequence"/>
</dbReference>
<organism evidence="2 3">
    <name type="scientific">Marinomonas ostreistagni</name>
    <dbReference type="NCBI Taxonomy" id="359209"/>
    <lineage>
        <taxon>Bacteria</taxon>
        <taxon>Pseudomonadati</taxon>
        <taxon>Pseudomonadota</taxon>
        <taxon>Gammaproteobacteria</taxon>
        <taxon>Oceanospirillales</taxon>
        <taxon>Oceanospirillaceae</taxon>
        <taxon>Marinomonas</taxon>
    </lineage>
</organism>
<feature type="transmembrane region" description="Helical" evidence="1">
    <location>
        <begin position="20"/>
        <end position="40"/>
    </location>
</feature>
<evidence type="ECO:0000313" key="3">
    <source>
        <dbReference type="Proteomes" id="UP000598488"/>
    </source>
</evidence>
<proteinExistence type="predicted"/>